<dbReference type="Gene3D" id="3.40.50.10110">
    <property type="entry name" value="DNA polymerase III subunit chi"/>
    <property type="match status" value="1"/>
</dbReference>
<dbReference type="InterPro" id="IPR036768">
    <property type="entry name" value="PolIII_chi_sf"/>
</dbReference>
<dbReference type="GO" id="GO:0003677">
    <property type="term" value="F:DNA binding"/>
    <property type="evidence" value="ECO:0007669"/>
    <property type="project" value="InterPro"/>
</dbReference>
<accession>A0A553WHZ6</accession>
<dbReference type="RefSeq" id="WP_143775217.1">
    <property type="nucleotide sequence ID" value="NZ_VKKU01000001.1"/>
</dbReference>
<keyword evidence="2" id="KW-1185">Reference proteome</keyword>
<dbReference type="Pfam" id="PF04364">
    <property type="entry name" value="DNA_pol3_chi"/>
    <property type="match status" value="1"/>
</dbReference>
<reference evidence="1 2" key="1">
    <citation type="submission" date="2019-07" db="EMBL/GenBank/DDBJ databases">
        <authorList>
            <person name="Park M."/>
        </authorList>
    </citation>
    <scope>NUCLEOTIDE SEQUENCE [LARGE SCALE GENOMIC DNA]</scope>
    <source>
        <strain evidence="1 2">KCTC32445</strain>
    </source>
</reference>
<comment type="caution">
    <text evidence="1">The sequence shown here is derived from an EMBL/GenBank/DDBJ whole genome shotgun (WGS) entry which is preliminary data.</text>
</comment>
<evidence type="ECO:0000313" key="2">
    <source>
        <dbReference type="Proteomes" id="UP000320160"/>
    </source>
</evidence>
<gene>
    <name evidence="1" type="ORF">FOM92_02550</name>
</gene>
<dbReference type="EMBL" id="VKKU01000001">
    <property type="protein sequence ID" value="TSB04329.1"/>
    <property type="molecule type" value="Genomic_DNA"/>
</dbReference>
<proteinExistence type="predicted"/>
<dbReference type="OrthoDB" id="9795973at2"/>
<dbReference type="PANTHER" id="PTHR38767:SF1">
    <property type="entry name" value="DNA POLYMERASE III SUBUNIT CHI"/>
    <property type="match status" value="1"/>
</dbReference>
<dbReference type="PANTHER" id="PTHR38767">
    <property type="entry name" value="DNA POLYMERASE III SUBUNIT CHI"/>
    <property type="match status" value="1"/>
</dbReference>
<dbReference type="GO" id="GO:0032298">
    <property type="term" value="P:positive regulation of DNA-templated DNA replication initiation"/>
    <property type="evidence" value="ECO:0007669"/>
    <property type="project" value="TreeGrafter"/>
</dbReference>
<dbReference type="AlphaFoldDB" id="A0A553WHZ6"/>
<protein>
    <submittedName>
        <fullName evidence="1">DNA polymerase III subunit chi</fullName>
    </submittedName>
</protein>
<organism evidence="1 2">
    <name type="scientific">Sphingorhabdus contaminans</name>
    <dbReference type="NCBI Taxonomy" id="1343899"/>
    <lineage>
        <taxon>Bacteria</taxon>
        <taxon>Pseudomonadati</taxon>
        <taxon>Pseudomonadota</taxon>
        <taxon>Alphaproteobacteria</taxon>
        <taxon>Sphingomonadales</taxon>
        <taxon>Sphingomonadaceae</taxon>
        <taxon>Sphingorhabdus</taxon>
    </lineage>
</organism>
<dbReference type="InterPro" id="IPR007459">
    <property type="entry name" value="DNA_pol3_chi"/>
</dbReference>
<dbReference type="Proteomes" id="UP000320160">
    <property type="component" value="Unassembled WGS sequence"/>
</dbReference>
<dbReference type="GO" id="GO:0003887">
    <property type="term" value="F:DNA-directed DNA polymerase activity"/>
    <property type="evidence" value="ECO:0007669"/>
    <property type="project" value="InterPro"/>
</dbReference>
<sequence>MQVDFYQLTRDPAEKVIPVLAQRVLDGGGRLLVVSGEGDQLDRLSAALWNARPDSFLAHAKAGEGDDALQPILLSPAPDAANSARFVALADGKWRDEALQFERVFYLFPPSHTDNARTAWRALANRDDVERRYWKQDGGKWVQGP</sequence>
<dbReference type="SUPFAM" id="SSF102400">
    <property type="entry name" value="DNA polymerase III chi subunit"/>
    <property type="match status" value="1"/>
</dbReference>
<dbReference type="GO" id="GO:0006260">
    <property type="term" value="P:DNA replication"/>
    <property type="evidence" value="ECO:0007669"/>
    <property type="project" value="InterPro"/>
</dbReference>
<evidence type="ECO:0000313" key="1">
    <source>
        <dbReference type="EMBL" id="TSB04329.1"/>
    </source>
</evidence>
<name>A0A553WHZ6_9SPHN</name>